<dbReference type="EMBL" id="PXZM01000008">
    <property type="protein sequence ID" value="PSJ98415.1"/>
    <property type="molecule type" value="Genomic_DNA"/>
</dbReference>
<proteinExistence type="predicted"/>
<gene>
    <name evidence="1" type="ORF">C7R93_06745</name>
</gene>
<dbReference type="OrthoDB" id="512570at2"/>
<dbReference type="Pfam" id="PF00300">
    <property type="entry name" value="His_Phos_1"/>
    <property type="match status" value="1"/>
</dbReference>
<name>A0A2P7VGR2_9BACL</name>
<dbReference type="InterPro" id="IPR050275">
    <property type="entry name" value="PGM_Phosphatase"/>
</dbReference>
<dbReference type="RefSeq" id="WP_106838116.1">
    <property type="nucleotide sequence ID" value="NZ_JBCNIW010000006.1"/>
</dbReference>
<dbReference type="Proteomes" id="UP000240419">
    <property type="component" value="Unassembled WGS sequence"/>
</dbReference>
<sequence>MKTIYLVRHCQAAGQEPEALLTEKGEVQARELASFFAGSPIDRIISSPYHRAIATIQPLAQERGIVVEEDTRLVERVLSEVPREDWFERLLDTFDDLTLAFEGGESSLTAMNRANSLLTEILADEHKEIVLVSHGCLLALLMKSIDDRFGFHNWEKLSNPDVFKLSCHSETRELIRIWS</sequence>
<organism evidence="1 2">
    <name type="scientific">Brevibacillus fortis</name>
    <dbReference type="NCBI Taxonomy" id="2126352"/>
    <lineage>
        <taxon>Bacteria</taxon>
        <taxon>Bacillati</taxon>
        <taxon>Bacillota</taxon>
        <taxon>Bacilli</taxon>
        <taxon>Bacillales</taxon>
        <taxon>Paenibacillaceae</taxon>
        <taxon>Brevibacillus</taxon>
    </lineage>
</organism>
<dbReference type="PANTHER" id="PTHR48100">
    <property type="entry name" value="BROAD-SPECIFICITY PHOSPHATASE YOR283W-RELATED"/>
    <property type="match status" value="1"/>
</dbReference>
<comment type="caution">
    <text evidence="1">The sequence shown here is derived from an EMBL/GenBank/DDBJ whole genome shotgun (WGS) entry which is preliminary data.</text>
</comment>
<accession>A0A2P7VGR2</accession>
<keyword evidence="2" id="KW-1185">Reference proteome</keyword>
<evidence type="ECO:0000313" key="1">
    <source>
        <dbReference type="EMBL" id="PSJ98415.1"/>
    </source>
</evidence>
<dbReference type="CDD" id="cd07067">
    <property type="entry name" value="HP_PGM_like"/>
    <property type="match status" value="1"/>
</dbReference>
<dbReference type="PANTHER" id="PTHR48100:SF1">
    <property type="entry name" value="HISTIDINE PHOSPHATASE FAMILY PROTEIN-RELATED"/>
    <property type="match status" value="1"/>
</dbReference>
<dbReference type="SUPFAM" id="SSF53254">
    <property type="entry name" value="Phosphoglycerate mutase-like"/>
    <property type="match status" value="1"/>
</dbReference>
<reference evidence="1 2" key="1">
    <citation type="submission" date="2018-03" db="EMBL/GenBank/DDBJ databases">
        <title>Brevisbacillus phylogenomics.</title>
        <authorList>
            <person name="Dunlap C."/>
        </authorList>
    </citation>
    <scope>NUCLEOTIDE SEQUENCE [LARGE SCALE GENOMIC DNA]</scope>
    <source>
        <strain evidence="1 2">NRRL NRS-1210</strain>
    </source>
</reference>
<dbReference type="Gene3D" id="3.40.50.1240">
    <property type="entry name" value="Phosphoglycerate mutase-like"/>
    <property type="match status" value="1"/>
</dbReference>
<dbReference type="SMART" id="SM00855">
    <property type="entry name" value="PGAM"/>
    <property type="match status" value="1"/>
</dbReference>
<evidence type="ECO:0000313" key="2">
    <source>
        <dbReference type="Proteomes" id="UP000240419"/>
    </source>
</evidence>
<dbReference type="InterPro" id="IPR029033">
    <property type="entry name" value="His_PPase_superfam"/>
</dbReference>
<dbReference type="AlphaFoldDB" id="A0A2P7VGR2"/>
<protein>
    <submittedName>
        <fullName evidence="1">Histidine phosphatase family protein</fullName>
    </submittedName>
</protein>
<dbReference type="GO" id="GO:0005737">
    <property type="term" value="C:cytoplasm"/>
    <property type="evidence" value="ECO:0007669"/>
    <property type="project" value="TreeGrafter"/>
</dbReference>
<dbReference type="InterPro" id="IPR013078">
    <property type="entry name" value="His_Pase_superF_clade-1"/>
</dbReference>
<dbReference type="GO" id="GO:0016791">
    <property type="term" value="F:phosphatase activity"/>
    <property type="evidence" value="ECO:0007669"/>
    <property type="project" value="TreeGrafter"/>
</dbReference>